<keyword evidence="6 7" id="KW-0472">Membrane</keyword>
<keyword evidence="3" id="KW-1003">Cell membrane</keyword>
<dbReference type="InterPro" id="IPR000515">
    <property type="entry name" value="MetI-like"/>
</dbReference>
<evidence type="ECO:0000313" key="10">
    <source>
        <dbReference type="Proteomes" id="UP000652477"/>
    </source>
</evidence>
<dbReference type="GO" id="GO:0055085">
    <property type="term" value="P:transmembrane transport"/>
    <property type="evidence" value="ECO:0007669"/>
    <property type="project" value="InterPro"/>
</dbReference>
<gene>
    <name evidence="9" type="ORF">H8S37_10840</name>
</gene>
<dbReference type="AlphaFoldDB" id="A0A923LIG9"/>
<dbReference type="PANTHER" id="PTHR30193:SF37">
    <property type="entry name" value="INNER MEMBRANE ABC TRANSPORTER PERMEASE PROTEIN YCJO"/>
    <property type="match status" value="1"/>
</dbReference>
<feature type="transmembrane region" description="Helical" evidence="7">
    <location>
        <begin position="163"/>
        <end position="184"/>
    </location>
</feature>
<dbReference type="Gene3D" id="1.10.3720.10">
    <property type="entry name" value="MetI-like"/>
    <property type="match status" value="1"/>
</dbReference>
<comment type="caution">
    <text evidence="9">The sequence shown here is derived from an EMBL/GenBank/DDBJ whole genome shotgun (WGS) entry which is preliminary data.</text>
</comment>
<dbReference type="PANTHER" id="PTHR30193">
    <property type="entry name" value="ABC TRANSPORTER PERMEASE PROTEIN"/>
    <property type="match status" value="1"/>
</dbReference>
<dbReference type="GO" id="GO:0005886">
    <property type="term" value="C:plasma membrane"/>
    <property type="evidence" value="ECO:0007669"/>
    <property type="project" value="UniProtKB-SubCell"/>
</dbReference>
<evidence type="ECO:0000256" key="6">
    <source>
        <dbReference type="ARBA" id="ARBA00023136"/>
    </source>
</evidence>
<comment type="subcellular location">
    <subcellularLocation>
        <location evidence="1 7">Cell membrane</location>
        <topology evidence="1 7">Multi-pass membrane protein</topology>
    </subcellularLocation>
</comment>
<dbReference type="InterPro" id="IPR051393">
    <property type="entry name" value="ABC_transporter_permease"/>
</dbReference>
<comment type="similarity">
    <text evidence="7">Belongs to the binding-protein-dependent transport system permease family.</text>
</comment>
<dbReference type="Proteomes" id="UP000652477">
    <property type="component" value="Unassembled WGS sequence"/>
</dbReference>
<dbReference type="SUPFAM" id="SSF161098">
    <property type="entry name" value="MetI-like"/>
    <property type="match status" value="1"/>
</dbReference>
<dbReference type="RefSeq" id="WP_186876083.1">
    <property type="nucleotide sequence ID" value="NZ_JACOPF010000002.1"/>
</dbReference>
<evidence type="ECO:0000256" key="7">
    <source>
        <dbReference type="RuleBase" id="RU363032"/>
    </source>
</evidence>
<proteinExistence type="inferred from homology"/>
<dbReference type="PROSITE" id="PS50928">
    <property type="entry name" value="ABC_TM1"/>
    <property type="match status" value="1"/>
</dbReference>
<evidence type="ECO:0000256" key="4">
    <source>
        <dbReference type="ARBA" id="ARBA00022692"/>
    </source>
</evidence>
<evidence type="ECO:0000256" key="3">
    <source>
        <dbReference type="ARBA" id="ARBA00022475"/>
    </source>
</evidence>
<protein>
    <submittedName>
        <fullName evidence="9">Sugar ABC transporter permease</fullName>
    </submittedName>
</protein>
<reference evidence="9" key="1">
    <citation type="submission" date="2020-08" db="EMBL/GenBank/DDBJ databases">
        <title>Genome public.</title>
        <authorList>
            <person name="Liu C."/>
            <person name="Sun Q."/>
        </authorList>
    </citation>
    <scope>NUCLEOTIDE SEQUENCE</scope>
    <source>
        <strain evidence="9">NSJ-55</strain>
    </source>
</reference>
<dbReference type="Pfam" id="PF00528">
    <property type="entry name" value="BPD_transp_1"/>
    <property type="match status" value="1"/>
</dbReference>
<feature type="transmembrane region" description="Helical" evidence="7">
    <location>
        <begin position="124"/>
        <end position="143"/>
    </location>
</feature>
<evidence type="ECO:0000256" key="2">
    <source>
        <dbReference type="ARBA" id="ARBA00022448"/>
    </source>
</evidence>
<keyword evidence="5 7" id="KW-1133">Transmembrane helix</keyword>
<feature type="transmembrane region" description="Helical" evidence="7">
    <location>
        <begin position="280"/>
        <end position="297"/>
    </location>
</feature>
<evidence type="ECO:0000313" key="9">
    <source>
        <dbReference type="EMBL" id="MBC5689413.1"/>
    </source>
</evidence>
<evidence type="ECO:0000256" key="1">
    <source>
        <dbReference type="ARBA" id="ARBA00004651"/>
    </source>
</evidence>
<name>A0A923LIG9_9FIRM</name>
<accession>A0A923LIG9</accession>
<dbReference type="CDD" id="cd06261">
    <property type="entry name" value="TM_PBP2"/>
    <property type="match status" value="1"/>
</dbReference>
<feature type="transmembrane region" description="Helical" evidence="7">
    <location>
        <begin position="216"/>
        <end position="238"/>
    </location>
</feature>
<keyword evidence="10" id="KW-1185">Reference proteome</keyword>
<organism evidence="9 10">
    <name type="scientific">Mediterraneibacter hominis</name>
    <dbReference type="NCBI Taxonomy" id="2763054"/>
    <lineage>
        <taxon>Bacteria</taxon>
        <taxon>Bacillati</taxon>
        <taxon>Bacillota</taxon>
        <taxon>Clostridia</taxon>
        <taxon>Lachnospirales</taxon>
        <taxon>Lachnospiraceae</taxon>
        <taxon>Mediterraneibacter</taxon>
    </lineage>
</organism>
<dbReference type="InterPro" id="IPR035906">
    <property type="entry name" value="MetI-like_sf"/>
</dbReference>
<dbReference type="EMBL" id="JACOPF010000002">
    <property type="protein sequence ID" value="MBC5689413.1"/>
    <property type="molecule type" value="Genomic_DNA"/>
</dbReference>
<feature type="domain" description="ABC transmembrane type-1" evidence="8">
    <location>
        <begin position="84"/>
        <end position="298"/>
    </location>
</feature>
<keyword evidence="4 7" id="KW-0812">Transmembrane</keyword>
<evidence type="ECO:0000256" key="5">
    <source>
        <dbReference type="ARBA" id="ARBA00022989"/>
    </source>
</evidence>
<sequence>MKNIHKPAVSTSRPDRARKTGKFLRPYLFLFPAAAVLAIFMFYPLIYTIYLSFFDWNMVKPVKEFVGFANYINMFQDPNIQKILVNTFLYIFLLLIFNFVAPYIFSFILSFVIKKGKNFYRSSIFLPSVISLVAGTMIFVWILNPISGPAAKIMEAFGQKVPIWSTTQGLVIVVISIITSWKIFGYNFIVALSGVGSIPLEIIEAARVDNIPLHKIFLKIVVPMSSSTGIYVLILAIVQGMQQVFTPINMITQGGPDYGSSNLIYNVYNEAFGFYKTGSASAYAILMMLIFIFLLVLEFKYVEKGVYYEN</sequence>
<feature type="transmembrane region" description="Helical" evidence="7">
    <location>
        <begin position="88"/>
        <end position="112"/>
    </location>
</feature>
<feature type="transmembrane region" description="Helical" evidence="7">
    <location>
        <begin position="27"/>
        <end position="50"/>
    </location>
</feature>
<keyword evidence="2 7" id="KW-0813">Transport</keyword>
<evidence type="ECO:0000259" key="8">
    <source>
        <dbReference type="PROSITE" id="PS50928"/>
    </source>
</evidence>